<dbReference type="GO" id="GO:0005634">
    <property type="term" value="C:nucleus"/>
    <property type="evidence" value="ECO:0007669"/>
    <property type="project" value="UniProtKB-SubCell"/>
</dbReference>
<evidence type="ECO:0000259" key="21">
    <source>
        <dbReference type="PROSITE" id="PS50929"/>
    </source>
</evidence>
<feature type="domain" description="ABC transporter" evidence="20">
    <location>
        <begin position="954"/>
        <end position="1176"/>
    </location>
</feature>
<feature type="domain" description="ABC transmembrane type-1" evidence="21">
    <location>
        <begin position="637"/>
        <end position="920"/>
    </location>
</feature>
<evidence type="ECO:0000256" key="9">
    <source>
        <dbReference type="ARBA" id="ARBA00022692"/>
    </source>
</evidence>
<evidence type="ECO:0000256" key="8">
    <source>
        <dbReference type="ARBA" id="ARBA00022554"/>
    </source>
</evidence>
<sequence>MGESSGSSKRGGSSKKRSKDNKSPAKKEPEETKIPVDENVQTCPNNFCFYCCCQLAEDCDVQSHILLLAHAPLKFGDTTLSHTCRRCQESVPLKWGPTHKCCSFNSIYNQRNFTAPVIQGGAPFRCLLCRGRAFKSRSDLVTHLLAFHRPNRPKGQCSLCAFTFEEMPSDNYEDNGEPKPSEQKLEKHWIVEHAPTYRLISRQAVHEDTSLRVPYACFLCRRTYQNNWEFHAHVICRHGVQSDVQSRLFKCSMCQECAYSEEAFDKHIRLHHCDKLHCLANSLLKREMFMEVADPASTCSVCWENFEENFELQVHLLAAHGAPHFLHCGCCKVEFSRGLVLLDSFLIFLNHERNHMRELHLTALERHMTNKELPEILPDHMDRESVIASLRALAGHTDSKQEVTPRSVKSKSAKSKSNKSSNSGGSSVGSKKKKLIITGYRNTLQMGHLWAVDSKNLSAQVVPVFLRSIYKYLRVDISGELDTISDDQKSGIADSNLNTGNCTTSDEATARRSTFAEFSVAPEGVAGGKGKFEKRQRTLSGAPDIGKKPTSFGSTTLLPNVQIRISARSSKSKPSPSSKKGSSVGDVEAGLLGSDLLKQGKPDGAGSGKAVGGKREPQKTKCGLAKALIYTYGFRMFVAGLFKIGHDVCLLSGPVLFKYLLQSMNPDSNEPVWHGYCYAVLMFMISFVQSIMLHQYFRAQNLVGMDMRTAIISAVYRKSLRLSAASRGESTTGEITNLMSIDAGRFHMLMFNIHVLWSAPFQVSLAIYLLWQQLGPSVLAGVLILLIMIPINTLVAKKSKALQEKQIKTTDKRIKLISEILNGIRVLKLYAWEPSFIAEVANIRRTELQYLRKFLYLDCSTTFVFSCAPTLFALSSFATFIMSSPDNHLTAEKIFVSLALLNIMRFPLFMFPTVLSNLVQTLVSVRRLTKFLVNTELDPATVSHEDTPGVAAVIENGTLAWAPDAEPSLHNITAYFPEGQSTAIVGRVGCGKTSLLNALLGNMELVTGRINIKGRIALVSQQAWIFNATLRDNILFHRPYDPERYAKIIKACALETDIKLLPDADLTDIGDKGVNLSGGQKQRVSIARACYAEADVYLFDDPLAAVDAHVATHLLTQVFGRGGLLSDKTRIIATHHPNAIAAADRVAVLESGRLVEFGSYANLTGRPTSRLNAFLKSEELKKRLLSESEGVSESVAASAPVASLCETVIRRRYRTSTDSTRPTSIVGPGDLAELTPMEESVESEAEIDTDEDLKSTPSAASDKERRQSEGVTSKEKGEPQERQKRSTEETSAIGRVKFALFWLYIRHVGICSFIMGVILLLLSQISWLGNNLWLADWSKEYVNSSASNYITPQPKMGIGLRLGIYSIISVSQFDFYLISLKHIILNNLSVSLFYKELNFRSALDESSLFFAVSVMFTLTSCLLLAVGSVHAAKRLHHNLLSRILHVPTSFFDLVPQGRIINRFSNDVSIADHHLMISFRSMTNTLFSCLVTFALSVVPSAYILIFLALLIAFYAFMQILFVATRRQLQRLDSVSRSPIFSHFAETLLGAGTIRAYGLCDLFVGTNDARVDANNRAMYGVIVANRWLSMILETVGNLLTLATSVAFVTATRGGSLNAGLAGLVISYTLNVTQGLSWFVRMASELETNVVSVERIHEYSELAVEAPWNVPDKQPPPQWPEGRIEFINYSTRYREDLDLVLKSISVLIRPSEKIGIVGRTGSGKSSLVLALFRIIEPTEGEIRLDGINISEIGLHDIRGRITLIPQDPVLFSGTLRFNLDPFDNYTDEAVWEALSTANLRSFVKEASNEGLSMPISEGGGNLSQGQRQLVCLARALLRRSKILVLDEATAAVDPHTDRLIQQAVRTEFADSTVLTIAHRLNTILDYDRIMVLDAGHLAEIGTPCELAARPDSIFRGMLKESNLLKTVLGLSKIDIETLFPVEAVSEDLSFRIFACLSNACQVSTRIREEKMSTGLFDRQTPKPQARPLLQFKAGKMTMNADNRVQADTRKGYAYLYQATGDYSIHFCWFDRRTGLIEDNFVLVPREAEFKAVPQCKTGRVYVLKLSAPQRRFFLWMQEPNASNDSQICDTINKYINTPPAPFTGTSGTSGLTPGGLLASARSGRGISDLFTGMRGLSGMNQNDLFTLFSMGMGLGLSPESESSSTQSLPVPAGRVPMSSRVEAPAVHTASSTSVPTSTANASSSAPSDKRPKLRLQDLHSILSNIRPPDRKFTITI</sequence>
<evidence type="ECO:0000259" key="22">
    <source>
        <dbReference type="PROSITE" id="PS51917"/>
    </source>
</evidence>
<dbReference type="CDD" id="cd13314">
    <property type="entry name" value="PH_Rpn13"/>
    <property type="match status" value="1"/>
</dbReference>
<feature type="transmembrane region" description="Helical" evidence="18">
    <location>
        <begin position="894"/>
        <end position="919"/>
    </location>
</feature>
<feature type="region of interest" description="Disordered" evidence="17">
    <location>
        <begin position="396"/>
        <end position="430"/>
    </location>
</feature>
<keyword evidence="10" id="KW-0677">Repeat</keyword>
<dbReference type="GO" id="GO:0005774">
    <property type="term" value="C:vacuolar membrane"/>
    <property type="evidence" value="ECO:0007669"/>
    <property type="project" value="UniProtKB-SubCell"/>
</dbReference>
<dbReference type="CDD" id="cd18595">
    <property type="entry name" value="ABC_6TM_MRP1_2_3_6_D1_like"/>
    <property type="match status" value="1"/>
</dbReference>
<feature type="compositionally biased region" description="Low complexity" evidence="17">
    <location>
        <begin position="2185"/>
        <end position="2203"/>
    </location>
</feature>
<dbReference type="InterPro" id="IPR013087">
    <property type="entry name" value="Znf_C2H2_type"/>
</dbReference>
<reference evidence="23 24" key="2">
    <citation type="submission" date="2018-11" db="EMBL/GenBank/DDBJ databases">
        <authorList>
            <consortium name="Pathogen Informatics"/>
        </authorList>
    </citation>
    <scope>NUCLEOTIDE SEQUENCE [LARGE SCALE GENOMIC DNA]</scope>
</reference>
<feature type="transmembrane region" description="Helical" evidence="18">
    <location>
        <begin position="1408"/>
        <end position="1432"/>
    </location>
</feature>
<evidence type="ECO:0000256" key="10">
    <source>
        <dbReference type="ARBA" id="ARBA00022737"/>
    </source>
</evidence>
<keyword evidence="16" id="KW-0862">Zinc</keyword>
<feature type="domain" description="C2H2-type" evidence="19">
    <location>
        <begin position="124"/>
        <end position="153"/>
    </location>
</feature>
<dbReference type="GO" id="GO:0008270">
    <property type="term" value="F:zinc ion binding"/>
    <property type="evidence" value="ECO:0007669"/>
    <property type="project" value="UniProtKB-KW"/>
</dbReference>
<evidence type="ECO:0000259" key="19">
    <source>
        <dbReference type="PROSITE" id="PS50157"/>
    </source>
</evidence>
<evidence type="ECO:0000256" key="1">
    <source>
        <dbReference type="ARBA" id="ARBA00004123"/>
    </source>
</evidence>
<dbReference type="EMBL" id="UYSG01010900">
    <property type="protein sequence ID" value="VDL59374.1"/>
    <property type="molecule type" value="Genomic_DNA"/>
</dbReference>
<evidence type="ECO:0000256" key="16">
    <source>
        <dbReference type="PROSITE-ProRule" id="PRU00042"/>
    </source>
</evidence>
<feature type="transmembrane region" description="Helical" evidence="18">
    <location>
        <begin position="749"/>
        <end position="771"/>
    </location>
</feature>
<proteinExistence type="inferred from homology"/>
<evidence type="ECO:0000256" key="5">
    <source>
        <dbReference type="ARBA" id="ARBA00009726"/>
    </source>
</evidence>
<keyword evidence="15" id="KW-0539">Nucleus</keyword>
<dbReference type="Pfam" id="PF00664">
    <property type="entry name" value="ABC_membrane"/>
    <property type="match status" value="2"/>
</dbReference>
<feature type="domain" description="ABC transmembrane type-1" evidence="21">
    <location>
        <begin position="1408"/>
        <end position="1645"/>
    </location>
</feature>
<dbReference type="PROSITE" id="PS50893">
    <property type="entry name" value="ABC_TRANSPORTER_2"/>
    <property type="match status" value="2"/>
</dbReference>
<feature type="region of interest" description="Disordered" evidence="17">
    <location>
        <begin position="1"/>
        <end position="33"/>
    </location>
</feature>
<dbReference type="PANTHER" id="PTHR24223:SF443">
    <property type="entry name" value="MULTIDRUG-RESISTANCE LIKE PROTEIN 1, ISOFORM I"/>
    <property type="match status" value="1"/>
</dbReference>
<dbReference type="PROSITE" id="PS50157">
    <property type="entry name" value="ZINC_FINGER_C2H2_2"/>
    <property type="match status" value="2"/>
</dbReference>
<keyword evidence="11" id="KW-0547">Nucleotide-binding</keyword>
<dbReference type="FunFam" id="3.40.50.300:FF:000997">
    <property type="entry name" value="Multidrug resistance-associated protein 1"/>
    <property type="match status" value="1"/>
</dbReference>
<name>A0A158QE93_HYMDI</name>
<feature type="region of interest" description="Disordered" evidence="17">
    <location>
        <begin position="597"/>
        <end position="616"/>
    </location>
</feature>
<feature type="compositionally biased region" description="Basic and acidic residues" evidence="17">
    <location>
        <begin position="20"/>
        <end position="33"/>
    </location>
</feature>
<feature type="region of interest" description="Disordered" evidence="17">
    <location>
        <begin position="566"/>
        <end position="585"/>
    </location>
</feature>
<evidence type="ECO:0000256" key="11">
    <source>
        <dbReference type="ARBA" id="ARBA00022741"/>
    </source>
</evidence>
<keyword evidence="9 18" id="KW-0812">Transmembrane</keyword>
<feature type="compositionally biased region" description="Basic residues" evidence="17">
    <location>
        <begin position="408"/>
        <end position="417"/>
    </location>
</feature>
<dbReference type="SMART" id="SM00382">
    <property type="entry name" value="AAA"/>
    <property type="match status" value="2"/>
</dbReference>
<dbReference type="Gene3D" id="1.20.1560.10">
    <property type="entry name" value="ABC transporter type 1, transmembrane domain"/>
    <property type="match status" value="2"/>
</dbReference>
<evidence type="ECO:0000256" key="12">
    <source>
        <dbReference type="ARBA" id="ARBA00022840"/>
    </source>
</evidence>
<evidence type="ECO:0000256" key="2">
    <source>
        <dbReference type="ARBA" id="ARBA00004128"/>
    </source>
</evidence>
<keyword evidence="16" id="KW-0863">Zinc-finger</keyword>
<dbReference type="WBParaSite" id="HDID_0000705801-mRNA-1">
    <property type="protein sequence ID" value="HDID_0000705801-mRNA-1"/>
    <property type="gene ID" value="HDID_0000705801"/>
</dbReference>
<dbReference type="InterPro" id="IPR011527">
    <property type="entry name" value="ABC1_TM_dom"/>
</dbReference>
<feature type="region of interest" description="Disordered" evidence="17">
    <location>
        <begin position="2153"/>
        <end position="2172"/>
    </location>
</feature>
<feature type="transmembrane region" description="Helical" evidence="18">
    <location>
        <begin position="1303"/>
        <end position="1327"/>
    </location>
</feature>
<feature type="domain" description="C2H2-type" evidence="19">
    <location>
        <begin position="249"/>
        <end position="276"/>
    </location>
</feature>
<keyword evidence="14 18" id="KW-0472">Membrane</keyword>
<evidence type="ECO:0000256" key="4">
    <source>
        <dbReference type="ARBA" id="ARBA00009216"/>
    </source>
</evidence>
<dbReference type="FunFam" id="3.40.50.300:FF:000074">
    <property type="entry name" value="Multidrug resistance-associated protein 5 isoform 1"/>
    <property type="match status" value="1"/>
</dbReference>
<feature type="domain" description="Pru" evidence="22">
    <location>
        <begin position="1980"/>
        <end position="2095"/>
    </location>
</feature>
<dbReference type="InterPro" id="IPR003439">
    <property type="entry name" value="ABC_transporter-like_ATP-bd"/>
</dbReference>
<dbReference type="PROSITE" id="PS51917">
    <property type="entry name" value="PRU"/>
    <property type="match status" value="1"/>
</dbReference>
<feature type="region of interest" description="Disordered" evidence="17">
    <location>
        <begin position="2179"/>
        <end position="2210"/>
    </location>
</feature>
<comment type="subcellular location">
    <subcellularLocation>
        <location evidence="3">Cytoplasm</location>
    </subcellularLocation>
    <subcellularLocation>
        <location evidence="1">Nucleus</location>
    </subcellularLocation>
    <subcellularLocation>
        <location evidence="2">Vacuole membrane</location>
        <topology evidence="2">Multi-pass membrane protein</topology>
    </subcellularLocation>
</comment>
<keyword evidence="13 18" id="KW-1133">Transmembrane helix</keyword>
<evidence type="ECO:0000256" key="14">
    <source>
        <dbReference type="ARBA" id="ARBA00023136"/>
    </source>
</evidence>
<keyword evidence="6" id="KW-0813">Transport</keyword>
<gene>
    <name evidence="23" type="ORF">HDID_LOCUS7056</name>
</gene>
<feature type="transmembrane region" description="Helical" evidence="18">
    <location>
        <begin position="777"/>
        <end position="796"/>
    </location>
</feature>
<dbReference type="GO" id="GO:0016887">
    <property type="term" value="F:ATP hydrolysis activity"/>
    <property type="evidence" value="ECO:0007669"/>
    <property type="project" value="InterPro"/>
</dbReference>
<evidence type="ECO:0000313" key="25">
    <source>
        <dbReference type="WBParaSite" id="HDID_0000705801-mRNA-1"/>
    </source>
</evidence>
<reference evidence="25" key="1">
    <citation type="submission" date="2016-04" db="UniProtKB">
        <authorList>
            <consortium name="WormBaseParasite"/>
        </authorList>
    </citation>
    <scope>IDENTIFICATION</scope>
</reference>
<keyword evidence="8" id="KW-0926">Vacuole</keyword>
<dbReference type="InterPro" id="IPR027417">
    <property type="entry name" value="P-loop_NTPase"/>
</dbReference>
<feature type="transmembrane region" description="Helical" evidence="18">
    <location>
        <begin position="673"/>
        <end position="697"/>
    </location>
</feature>
<keyword evidence="16" id="KW-0479">Metal-binding</keyword>
<dbReference type="STRING" id="6216.A0A158QE93"/>
<comment type="similarity">
    <text evidence="5">Belongs to the ABC transporter superfamily. ABCC family. Conjugate transporter (TC 3.A.1.208) subfamily.</text>
</comment>
<feature type="compositionally biased region" description="Low complexity" evidence="17">
    <location>
        <begin position="2153"/>
        <end position="2166"/>
    </location>
</feature>
<dbReference type="InterPro" id="IPR003593">
    <property type="entry name" value="AAA+_ATPase"/>
</dbReference>
<keyword evidence="12" id="KW-0067">ATP-binding</keyword>
<feature type="transmembrane region" description="Helical" evidence="18">
    <location>
        <begin position="854"/>
        <end position="882"/>
    </location>
</feature>
<dbReference type="CDD" id="cd18603">
    <property type="entry name" value="ABC_6TM_MRP1_2_3_6_D2_like"/>
    <property type="match status" value="1"/>
</dbReference>
<dbReference type="PROSITE" id="PS00028">
    <property type="entry name" value="ZINC_FINGER_C2H2_1"/>
    <property type="match status" value="2"/>
</dbReference>
<evidence type="ECO:0000256" key="13">
    <source>
        <dbReference type="ARBA" id="ARBA00022989"/>
    </source>
</evidence>
<dbReference type="SMART" id="SM00355">
    <property type="entry name" value="ZnF_C2H2"/>
    <property type="match status" value="4"/>
</dbReference>
<feature type="compositionally biased region" description="Low complexity" evidence="17">
    <location>
        <begin position="572"/>
        <end position="583"/>
    </location>
</feature>
<keyword evidence="7" id="KW-0963">Cytoplasm</keyword>
<dbReference type="GO" id="GO:0140359">
    <property type="term" value="F:ABC-type transporter activity"/>
    <property type="evidence" value="ECO:0007669"/>
    <property type="project" value="InterPro"/>
</dbReference>
<dbReference type="CDD" id="cd03250">
    <property type="entry name" value="ABCC_MRP_domain1"/>
    <property type="match status" value="1"/>
</dbReference>
<feature type="compositionally biased region" description="Acidic residues" evidence="17">
    <location>
        <begin position="1239"/>
        <end position="1251"/>
    </location>
</feature>
<evidence type="ECO:0000313" key="23">
    <source>
        <dbReference type="EMBL" id="VDL59374.1"/>
    </source>
</evidence>
<protein>
    <submittedName>
        <fullName evidence="25">C2H2-type domain-containing protein</fullName>
    </submittedName>
</protein>
<evidence type="ECO:0000256" key="17">
    <source>
        <dbReference type="SAM" id="MobiDB-lite"/>
    </source>
</evidence>
<dbReference type="PROSITE" id="PS00211">
    <property type="entry name" value="ABC_TRANSPORTER_1"/>
    <property type="match status" value="1"/>
</dbReference>
<organism evidence="25">
    <name type="scientific">Hymenolepis diminuta</name>
    <name type="common">Rat tapeworm</name>
    <dbReference type="NCBI Taxonomy" id="6216"/>
    <lineage>
        <taxon>Eukaryota</taxon>
        <taxon>Metazoa</taxon>
        <taxon>Spiralia</taxon>
        <taxon>Lophotrochozoa</taxon>
        <taxon>Platyhelminthes</taxon>
        <taxon>Cestoda</taxon>
        <taxon>Eucestoda</taxon>
        <taxon>Cyclophyllidea</taxon>
        <taxon>Hymenolepididae</taxon>
        <taxon>Hymenolepis</taxon>
    </lineage>
</organism>
<dbReference type="PROSITE" id="PS50929">
    <property type="entry name" value="ABC_TM1F"/>
    <property type="match status" value="2"/>
</dbReference>
<dbReference type="InterPro" id="IPR038633">
    <property type="entry name" value="Rpn13/ADRM1_Pru_sf"/>
</dbReference>
<feature type="transmembrane region" description="Helical" evidence="18">
    <location>
        <begin position="1500"/>
        <end position="1522"/>
    </location>
</feature>
<evidence type="ECO:0000259" key="20">
    <source>
        <dbReference type="PROSITE" id="PS50893"/>
    </source>
</evidence>
<feature type="region of interest" description="Disordered" evidence="17">
    <location>
        <begin position="1215"/>
        <end position="1288"/>
    </location>
</feature>
<evidence type="ECO:0000313" key="24">
    <source>
        <dbReference type="Proteomes" id="UP000274504"/>
    </source>
</evidence>
<dbReference type="Gene3D" id="2.30.29.70">
    <property type="entry name" value="Proteasomal ubiquitin receptor Rpn13/ADRM1"/>
    <property type="match status" value="1"/>
</dbReference>
<dbReference type="OrthoDB" id="6500128at2759"/>
<feature type="region of interest" description="Disordered" evidence="17">
    <location>
        <begin position="527"/>
        <end position="555"/>
    </location>
</feature>
<dbReference type="InterPro" id="IPR044868">
    <property type="entry name" value="Rpn13/ADRM1_Pru"/>
</dbReference>
<dbReference type="InterPro" id="IPR017871">
    <property type="entry name" value="ABC_transporter-like_CS"/>
</dbReference>
<dbReference type="GO" id="GO:0000323">
    <property type="term" value="C:lytic vacuole"/>
    <property type="evidence" value="ECO:0007669"/>
    <property type="project" value="UniProtKB-ARBA"/>
</dbReference>
<dbReference type="Pfam" id="PF04683">
    <property type="entry name" value="Rpn13_ADRM1_Pru"/>
    <property type="match status" value="1"/>
</dbReference>
<dbReference type="SUPFAM" id="SSF90123">
    <property type="entry name" value="ABC transporter transmembrane region"/>
    <property type="match status" value="2"/>
</dbReference>
<feature type="domain" description="ABC transporter" evidence="20">
    <location>
        <begin position="1681"/>
        <end position="1916"/>
    </location>
</feature>
<dbReference type="Gene3D" id="3.40.50.300">
    <property type="entry name" value="P-loop containing nucleotide triphosphate hydrolases"/>
    <property type="match status" value="2"/>
</dbReference>
<feature type="compositionally biased region" description="Low complexity" evidence="17">
    <location>
        <begin position="1"/>
        <end position="11"/>
    </location>
</feature>
<dbReference type="SUPFAM" id="SSF52540">
    <property type="entry name" value="P-loop containing nucleoside triphosphate hydrolases"/>
    <property type="match status" value="2"/>
</dbReference>
<accession>A0A158QE93</accession>
<feature type="compositionally biased region" description="Low complexity" evidence="17">
    <location>
        <begin position="418"/>
        <end position="429"/>
    </location>
</feature>
<dbReference type="InterPro" id="IPR050173">
    <property type="entry name" value="ABC_transporter_C-like"/>
</dbReference>
<evidence type="ECO:0000256" key="18">
    <source>
        <dbReference type="SAM" id="Phobius"/>
    </source>
</evidence>
<dbReference type="Proteomes" id="UP000274504">
    <property type="component" value="Unassembled WGS sequence"/>
</dbReference>
<dbReference type="InterPro" id="IPR036640">
    <property type="entry name" value="ABC1_TM_sf"/>
</dbReference>
<dbReference type="FunFam" id="1.20.1560.10:FF:000020">
    <property type="entry name" value="ABC metal ion transporter"/>
    <property type="match status" value="1"/>
</dbReference>
<evidence type="ECO:0000256" key="15">
    <source>
        <dbReference type="ARBA" id="ARBA00023242"/>
    </source>
</evidence>
<dbReference type="PANTHER" id="PTHR24223">
    <property type="entry name" value="ATP-BINDING CASSETTE SUB-FAMILY C"/>
    <property type="match status" value="1"/>
</dbReference>
<dbReference type="CDD" id="cd03244">
    <property type="entry name" value="ABCC_MRP_domain2"/>
    <property type="match status" value="1"/>
</dbReference>
<evidence type="ECO:0000256" key="7">
    <source>
        <dbReference type="ARBA" id="ARBA00022490"/>
    </source>
</evidence>
<feature type="compositionally biased region" description="Basic and acidic residues" evidence="17">
    <location>
        <begin position="1261"/>
        <end position="1288"/>
    </location>
</feature>
<comment type="similarity">
    <text evidence="4">Belongs to the ADRM1 family.</text>
</comment>
<dbReference type="GO" id="GO:0005524">
    <property type="term" value="F:ATP binding"/>
    <property type="evidence" value="ECO:0007669"/>
    <property type="project" value="UniProtKB-KW"/>
</dbReference>
<evidence type="ECO:0000256" key="6">
    <source>
        <dbReference type="ARBA" id="ARBA00022448"/>
    </source>
</evidence>
<dbReference type="Pfam" id="PF00005">
    <property type="entry name" value="ABC_tran"/>
    <property type="match status" value="2"/>
</dbReference>
<dbReference type="FunFam" id="2.30.29.70:FF:000001">
    <property type="entry name" value="Proteasomal ubiquitin receptor ADRM1"/>
    <property type="match status" value="1"/>
</dbReference>
<evidence type="ECO:0000256" key="3">
    <source>
        <dbReference type="ARBA" id="ARBA00004496"/>
    </source>
</evidence>